<evidence type="ECO:0000313" key="1">
    <source>
        <dbReference type="EMBL" id="AST24262.1"/>
    </source>
</evidence>
<keyword evidence="1" id="KW-0496">Mitochondrion</keyword>
<organism evidence="1">
    <name type="scientific">Caulerpa lentillifera</name>
    <dbReference type="NCBI Taxonomy" id="148947"/>
    <lineage>
        <taxon>Eukaryota</taxon>
        <taxon>Viridiplantae</taxon>
        <taxon>Chlorophyta</taxon>
        <taxon>core chlorophytes</taxon>
        <taxon>Ulvophyceae</taxon>
        <taxon>TCBD clade</taxon>
        <taxon>Bryopsidales</taxon>
        <taxon>Halimedineae</taxon>
        <taxon>Caulerpaceae</taxon>
        <taxon>Caulerpa</taxon>
    </lineage>
</organism>
<protein>
    <submittedName>
        <fullName evidence="1">Uncharacterized protein</fullName>
    </submittedName>
</protein>
<gene>
    <name evidence="1" type="primary">orf115</name>
</gene>
<proteinExistence type="predicted"/>
<accession>A0A2Z2QKJ8</accession>
<name>A0A2Z2QKJ8_9CHLO</name>
<dbReference type="EMBL" id="KX761577">
    <property type="protein sequence ID" value="AST24262.1"/>
    <property type="molecule type" value="Genomic_DNA"/>
</dbReference>
<dbReference type="AlphaFoldDB" id="A0A2Z2QKJ8"/>
<dbReference type="GeneID" id="37544055"/>
<dbReference type="RefSeq" id="YP_009504787.1">
    <property type="nucleotide sequence ID" value="NC_038217.1"/>
</dbReference>
<sequence>MLRFTSLGFTLRSQARASFKAPSAQERTAYNERLFWCAVTNKWLRLNDLLQEDFIIGYSNKAPSWGFEHVALAKGQHMLQAMLSLYCRFPIQYKQLESIWVVGGVYEKTSSYTQY</sequence>
<geneLocation type="mitochondrion" evidence="1"/>
<reference evidence="1" key="1">
    <citation type="journal article" date="2018" name="Gene">
        <title>The complete mitochondrial genome of the Caulerpa lentillifera (Ulvophyceae, Chlorophyta): Sequence, genome content, organization structure and phylogenetic consideration.</title>
        <authorList>
            <person name="Zheng F."/>
            <person name="Liu H."/>
            <person name="Jiang M."/>
            <person name="Xu Z."/>
            <person name="Wang Z."/>
            <person name="Wang C."/>
            <person name="Du F."/>
            <person name="Shen Z."/>
            <person name="Wang B."/>
        </authorList>
    </citation>
    <scope>NUCLEOTIDE SEQUENCE</scope>
</reference>